<protein>
    <submittedName>
        <fullName evidence="1">Uncharacterized protein</fullName>
    </submittedName>
</protein>
<evidence type="ECO:0000313" key="1">
    <source>
        <dbReference type="EMBL" id="OBX35373.1"/>
    </source>
</evidence>
<dbReference type="AlphaFoldDB" id="A0A1B8NZJ3"/>
<name>A0A1B8NZJ3_HALEL</name>
<dbReference type="EMBL" id="MAJD01000002">
    <property type="protein sequence ID" value="OBX35373.1"/>
    <property type="molecule type" value="Genomic_DNA"/>
</dbReference>
<accession>A0A1B8NZJ3</accession>
<comment type="caution">
    <text evidence="1">The sequence shown here is derived from an EMBL/GenBank/DDBJ whole genome shotgun (WGS) entry which is preliminary data.</text>
</comment>
<evidence type="ECO:0000313" key="2">
    <source>
        <dbReference type="Proteomes" id="UP000092504"/>
    </source>
</evidence>
<gene>
    <name evidence="1" type="ORF">A8U91_04446</name>
</gene>
<dbReference type="PATRIC" id="fig|2746.7.peg.4581"/>
<reference evidence="1 2" key="1">
    <citation type="submission" date="2016-06" db="EMBL/GenBank/DDBJ databases">
        <title>Genome sequence of halotolerant plant growth promoting strain of Halomonas elongata HEK1 isolated from salterns of Rann of Kutch, Gujarat, India.</title>
        <authorList>
            <person name="Gaba S."/>
            <person name="Singh R.N."/>
            <person name="Abrol S."/>
            <person name="Kaushik R."/>
            <person name="Saxena A.K."/>
        </authorList>
    </citation>
    <scope>NUCLEOTIDE SEQUENCE [LARGE SCALE GENOMIC DNA]</scope>
    <source>
        <strain evidence="1 2">HEK1</strain>
    </source>
</reference>
<dbReference type="Proteomes" id="UP000092504">
    <property type="component" value="Unassembled WGS sequence"/>
</dbReference>
<proteinExistence type="predicted"/>
<sequence>MTTTKVVERTDRMPLLKRFGKMAYRLLETMTESAYRGFQSRMPYAYI</sequence>
<dbReference type="RefSeq" id="WP_187774481.1">
    <property type="nucleotide sequence ID" value="NZ_CP142770.1"/>
</dbReference>
<organism evidence="1 2">
    <name type="scientific">Halomonas elongata</name>
    <dbReference type="NCBI Taxonomy" id="2746"/>
    <lineage>
        <taxon>Bacteria</taxon>
        <taxon>Pseudomonadati</taxon>
        <taxon>Pseudomonadota</taxon>
        <taxon>Gammaproteobacteria</taxon>
        <taxon>Oceanospirillales</taxon>
        <taxon>Halomonadaceae</taxon>
        <taxon>Halomonas</taxon>
    </lineage>
</organism>